<dbReference type="Proteomes" id="UP000277457">
    <property type="component" value="Unassembled WGS sequence"/>
</dbReference>
<reference evidence="13 14" key="1">
    <citation type="submission" date="2018-06" db="EMBL/GenBank/DDBJ databases">
        <title>Extensive metabolic versatility and redundancy in microbially diverse, dynamic hydrothermal sediments.</title>
        <authorList>
            <person name="Dombrowski N."/>
            <person name="Teske A."/>
            <person name="Baker B.J."/>
        </authorList>
    </citation>
    <scope>NUCLEOTIDE SEQUENCE [LARGE SCALE GENOMIC DNA]</scope>
    <source>
        <strain evidence="13">B7_G13</strain>
    </source>
</reference>
<comment type="subcellular location">
    <subcellularLocation>
        <location evidence="1">Cell membrane</location>
        <topology evidence="1">Multi-pass membrane protein</topology>
    </subcellularLocation>
</comment>
<keyword evidence="4" id="KW-0997">Cell inner membrane</keyword>
<evidence type="ECO:0000256" key="10">
    <source>
        <dbReference type="ARBA" id="ARBA00023136"/>
    </source>
</evidence>
<dbReference type="AlphaFoldDB" id="A0A662CZJ0"/>
<dbReference type="InterPro" id="IPR000390">
    <property type="entry name" value="Small_drug/metabolite_transptr"/>
</dbReference>
<keyword evidence="9" id="KW-0443">Lipid metabolism</keyword>
<name>A0A662CZJ0_UNCAE</name>
<keyword evidence="2" id="KW-1003">Cell membrane</keyword>
<dbReference type="GO" id="GO:0005886">
    <property type="term" value="C:plasma membrane"/>
    <property type="evidence" value="ECO:0007669"/>
    <property type="project" value="UniProtKB-SubCell"/>
</dbReference>
<feature type="transmembrane region" description="Helical" evidence="11">
    <location>
        <begin position="102"/>
        <end position="119"/>
    </location>
</feature>
<evidence type="ECO:0000313" key="13">
    <source>
        <dbReference type="EMBL" id="RLE07399.1"/>
    </source>
</evidence>
<dbReference type="GO" id="GO:0009103">
    <property type="term" value="P:lipopolysaccharide biosynthetic process"/>
    <property type="evidence" value="ECO:0007669"/>
    <property type="project" value="UniProtKB-KW"/>
</dbReference>
<evidence type="ECO:0000256" key="3">
    <source>
        <dbReference type="ARBA" id="ARBA00022516"/>
    </source>
</evidence>
<keyword evidence="6 11" id="KW-0812">Transmembrane</keyword>
<feature type="transmembrane region" description="Helical" evidence="11">
    <location>
        <begin position="45"/>
        <end position="69"/>
    </location>
</feature>
<comment type="caution">
    <text evidence="13">The sequence shown here is derived from an EMBL/GenBank/DDBJ whole genome shotgun (WGS) entry which is preliminary data.</text>
</comment>
<dbReference type="EMBL" id="QMPY01000097">
    <property type="protein sequence ID" value="RLE07399.1"/>
    <property type="molecule type" value="Genomic_DNA"/>
</dbReference>
<gene>
    <name evidence="13" type="ORF">DRZ78_03025</name>
</gene>
<dbReference type="InterPro" id="IPR037185">
    <property type="entry name" value="EmrE-like"/>
</dbReference>
<sequence>MRPELLIFISVGLGVLGQLSMKQGMSKIGLVSFGFPTLLSNLLRIITAPFVLLGLFLYAISTIFWLVVLSRVDLSYAYPMISIGYVLILILSWALFNEHISSIRALGVLLICIGVFLISKS</sequence>
<evidence type="ECO:0000256" key="11">
    <source>
        <dbReference type="SAM" id="Phobius"/>
    </source>
</evidence>
<dbReference type="SUPFAM" id="SSF103481">
    <property type="entry name" value="Multidrug resistance efflux transporter EmrE"/>
    <property type="match status" value="1"/>
</dbReference>
<evidence type="ECO:0000256" key="8">
    <source>
        <dbReference type="ARBA" id="ARBA00022989"/>
    </source>
</evidence>
<evidence type="ECO:0000256" key="5">
    <source>
        <dbReference type="ARBA" id="ARBA00022556"/>
    </source>
</evidence>
<keyword evidence="7" id="KW-0448">Lipopolysaccharide biosynthesis</keyword>
<evidence type="ECO:0000256" key="4">
    <source>
        <dbReference type="ARBA" id="ARBA00022519"/>
    </source>
</evidence>
<dbReference type="PANTHER" id="PTHR30561:SF9">
    <property type="entry name" value="4-AMINO-4-DEOXY-L-ARABINOSE-PHOSPHOUNDECAPRENOL FLIPPASE SUBUNIT ARNF-RELATED"/>
    <property type="match status" value="1"/>
</dbReference>
<evidence type="ECO:0000256" key="9">
    <source>
        <dbReference type="ARBA" id="ARBA00023098"/>
    </source>
</evidence>
<dbReference type="Gene3D" id="1.10.3730.20">
    <property type="match status" value="1"/>
</dbReference>
<keyword evidence="5" id="KW-0441">Lipid A biosynthesis</keyword>
<keyword evidence="3" id="KW-0444">Lipid biosynthesis</keyword>
<evidence type="ECO:0000256" key="2">
    <source>
        <dbReference type="ARBA" id="ARBA00022475"/>
    </source>
</evidence>
<dbReference type="PANTHER" id="PTHR30561">
    <property type="entry name" value="SMR FAMILY PROTON-DEPENDENT DRUG EFFLUX TRANSPORTER SUGE"/>
    <property type="match status" value="1"/>
</dbReference>
<evidence type="ECO:0000259" key="12">
    <source>
        <dbReference type="Pfam" id="PF00892"/>
    </source>
</evidence>
<organism evidence="13 14">
    <name type="scientific">Aerophobetes bacterium</name>
    <dbReference type="NCBI Taxonomy" id="2030807"/>
    <lineage>
        <taxon>Bacteria</taxon>
        <taxon>Candidatus Aerophobota</taxon>
    </lineage>
</organism>
<dbReference type="Pfam" id="PF00892">
    <property type="entry name" value="EamA"/>
    <property type="match status" value="1"/>
</dbReference>
<evidence type="ECO:0000256" key="7">
    <source>
        <dbReference type="ARBA" id="ARBA00022985"/>
    </source>
</evidence>
<evidence type="ECO:0000313" key="14">
    <source>
        <dbReference type="Proteomes" id="UP000277457"/>
    </source>
</evidence>
<feature type="transmembrane region" description="Helical" evidence="11">
    <location>
        <begin position="76"/>
        <end position="96"/>
    </location>
</feature>
<dbReference type="GO" id="GO:0022857">
    <property type="term" value="F:transmembrane transporter activity"/>
    <property type="evidence" value="ECO:0007669"/>
    <property type="project" value="InterPro"/>
</dbReference>
<evidence type="ECO:0000256" key="6">
    <source>
        <dbReference type="ARBA" id="ARBA00022692"/>
    </source>
</evidence>
<accession>A0A662CZJ0</accession>
<keyword evidence="8 11" id="KW-1133">Transmembrane helix</keyword>
<evidence type="ECO:0000256" key="1">
    <source>
        <dbReference type="ARBA" id="ARBA00004651"/>
    </source>
</evidence>
<dbReference type="InterPro" id="IPR000620">
    <property type="entry name" value="EamA_dom"/>
</dbReference>
<feature type="domain" description="EamA" evidence="12">
    <location>
        <begin position="45"/>
        <end position="119"/>
    </location>
</feature>
<protein>
    <recommendedName>
        <fullName evidence="12">EamA domain-containing protein</fullName>
    </recommendedName>
</protein>
<keyword evidence="10 11" id="KW-0472">Membrane</keyword>
<proteinExistence type="predicted"/>